<dbReference type="EMBL" id="WJXA01000005">
    <property type="protein sequence ID" value="KAF7142382.1"/>
    <property type="molecule type" value="Genomic_DNA"/>
</dbReference>
<feature type="chain" id="PRO_5032506589" description="Secreted protein" evidence="1">
    <location>
        <begin position="19"/>
        <end position="104"/>
    </location>
</feature>
<keyword evidence="1" id="KW-0732">Signal</keyword>
<name>A0A834GZ82_RHOSS</name>
<evidence type="ECO:0000313" key="2">
    <source>
        <dbReference type="EMBL" id="KAF7142382.1"/>
    </source>
</evidence>
<dbReference type="AlphaFoldDB" id="A0A834GZ82"/>
<accession>A0A834GZ82</accession>
<keyword evidence="3" id="KW-1185">Reference proteome</keyword>
<comment type="caution">
    <text evidence="2">The sequence shown here is derived from an EMBL/GenBank/DDBJ whole genome shotgun (WGS) entry which is preliminary data.</text>
</comment>
<dbReference type="Proteomes" id="UP000626092">
    <property type="component" value="Unassembled WGS sequence"/>
</dbReference>
<sequence length="104" mass="11871">MTSSSSLLLLIFSGLIITWDPSNHFPRFLNPVLRGVIEVNPDMPCTKQMRPIASVETRRLSRFYMAYTAFRFCSRIISQPRIGSAPRPDSLRCSDQSFLGMQGW</sequence>
<evidence type="ECO:0000313" key="3">
    <source>
        <dbReference type="Proteomes" id="UP000626092"/>
    </source>
</evidence>
<evidence type="ECO:0000256" key="1">
    <source>
        <dbReference type="SAM" id="SignalP"/>
    </source>
</evidence>
<proteinExistence type="predicted"/>
<gene>
    <name evidence="2" type="ORF">RHSIM_Rhsim05G0062400</name>
</gene>
<reference evidence="2" key="1">
    <citation type="submission" date="2019-11" db="EMBL/GenBank/DDBJ databases">
        <authorList>
            <person name="Liu Y."/>
            <person name="Hou J."/>
            <person name="Li T.-Q."/>
            <person name="Guan C.-H."/>
            <person name="Wu X."/>
            <person name="Wu H.-Z."/>
            <person name="Ling F."/>
            <person name="Zhang R."/>
            <person name="Shi X.-G."/>
            <person name="Ren J.-P."/>
            <person name="Chen E.-F."/>
            <person name="Sun J.-M."/>
        </authorList>
    </citation>
    <scope>NUCLEOTIDE SEQUENCE</scope>
    <source>
        <strain evidence="2">Adult_tree_wgs_1</strain>
        <tissue evidence="2">Leaves</tissue>
    </source>
</reference>
<protein>
    <recommendedName>
        <fullName evidence="4">Secreted protein</fullName>
    </recommendedName>
</protein>
<organism evidence="2 3">
    <name type="scientific">Rhododendron simsii</name>
    <name type="common">Sims's rhododendron</name>
    <dbReference type="NCBI Taxonomy" id="118357"/>
    <lineage>
        <taxon>Eukaryota</taxon>
        <taxon>Viridiplantae</taxon>
        <taxon>Streptophyta</taxon>
        <taxon>Embryophyta</taxon>
        <taxon>Tracheophyta</taxon>
        <taxon>Spermatophyta</taxon>
        <taxon>Magnoliopsida</taxon>
        <taxon>eudicotyledons</taxon>
        <taxon>Gunneridae</taxon>
        <taxon>Pentapetalae</taxon>
        <taxon>asterids</taxon>
        <taxon>Ericales</taxon>
        <taxon>Ericaceae</taxon>
        <taxon>Ericoideae</taxon>
        <taxon>Rhodoreae</taxon>
        <taxon>Rhododendron</taxon>
    </lineage>
</organism>
<evidence type="ECO:0008006" key="4">
    <source>
        <dbReference type="Google" id="ProtNLM"/>
    </source>
</evidence>
<feature type="signal peptide" evidence="1">
    <location>
        <begin position="1"/>
        <end position="18"/>
    </location>
</feature>